<dbReference type="AlphaFoldDB" id="A0A139KMT0"/>
<gene>
    <name evidence="1" type="ORF">HMPREF2531_05283</name>
</gene>
<name>A0A139KMT0_9BACE</name>
<evidence type="ECO:0000313" key="2">
    <source>
        <dbReference type="Proteomes" id="UP000070319"/>
    </source>
</evidence>
<sequence>MEKTAVSFVYEFAYNINCSKSMDIKKAQFRIERLPDATG</sequence>
<evidence type="ECO:0000313" key="1">
    <source>
        <dbReference type="EMBL" id="KXT40507.1"/>
    </source>
</evidence>
<dbReference type="PATRIC" id="fig|329854.7.peg.5354"/>
<proteinExistence type="predicted"/>
<dbReference type="Proteomes" id="UP000070319">
    <property type="component" value="Unassembled WGS sequence"/>
</dbReference>
<comment type="caution">
    <text evidence="1">The sequence shown here is derived from an EMBL/GenBank/DDBJ whole genome shotgun (WGS) entry which is preliminary data.</text>
</comment>
<dbReference type="EMBL" id="LTDF01000178">
    <property type="protein sequence ID" value="KXT40507.1"/>
    <property type="molecule type" value="Genomic_DNA"/>
</dbReference>
<organism evidence="1">
    <name type="scientific">Bacteroides intestinalis</name>
    <dbReference type="NCBI Taxonomy" id="329854"/>
    <lineage>
        <taxon>Bacteria</taxon>
        <taxon>Pseudomonadati</taxon>
        <taxon>Bacteroidota</taxon>
        <taxon>Bacteroidia</taxon>
        <taxon>Bacteroidales</taxon>
        <taxon>Bacteroidaceae</taxon>
        <taxon>Bacteroides</taxon>
    </lineage>
</organism>
<protein>
    <submittedName>
        <fullName evidence="1">Uncharacterized protein</fullName>
    </submittedName>
</protein>
<reference evidence="1 2" key="1">
    <citation type="submission" date="2016-02" db="EMBL/GenBank/DDBJ databases">
        <authorList>
            <person name="Wen L."/>
            <person name="He K."/>
            <person name="Yang H."/>
        </authorList>
    </citation>
    <scope>NUCLEOTIDE SEQUENCE [LARGE SCALE GENOMIC DNA]</scope>
    <source>
        <strain evidence="1 2">KLE1704</strain>
    </source>
</reference>
<accession>A0A139KMT0</accession>